<sequence>MFRKIFLLITTTFFLSLPLGALAQTGNEETTSTEVEENLQQYKQAKNNEVRVQLLKTYGVKAIELRVKGMEKLQTTINASSIEEGIKSILTTDLQNNISSIKALKSKIESETDLATLKNDVHAIFVDYRIFMVVLPRDHGRLAAARLNGLVNKASSLEAKLDKLVSKLKEKNVDTTQIEELVADFKSQIQVAQGKIAEADAKLILMGPEDTETAKIYLNEAKNLLSEAKVSLQKAQEDLKQIKAAIKDLKESSPSATKSQE</sequence>
<evidence type="ECO:0008006" key="5">
    <source>
        <dbReference type="Google" id="ProtNLM"/>
    </source>
</evidence>
<keyword evidence="2" id="KW-0732">Signal</keyword>
<evidence type="ECO:0000256" key="1">
    <source>
        <dbReference type="SAM" id="Coils"/>
    </source>
</evidence>
<protein>
    <recommendedName>
        <fullName evidence="5">DUF5667 domain-containing protein</fullName>
    </recommendedName>
</protein>
<keyword evidence="1" id="KW-0175">Coiled coil</keyword>
<dbReference type="AlphaFoldDB" id="A0A2M8G6X4"/>
<feature type="chain" id="PRO_5014954662" description="DUF5667 domain-containing protein" evidence="2">
    <location>
        <begin position="24"/>
        <end position="261"/>
    </location>
</feature>
<dbReference type="EMBL" id="PFQS01000056">
    <property type="protein sequence ID" value="PJC68821.1"/>
    <property type="molecule type" value="Genomic_DNA"/>
</dbReference>
<reference evidence="4" key="1">
    <citation type="submission" date="2017-09" db="EMBL/GenBank/DDBJ databases">
        <title>Depth-based differentiation of microbial function through sediment-hosted aquifers and enrichment of novel symbionts in the deep terrestrial subsurface.</title>
        <authorList>
            <person name="Probst A.J."/>
            <person name="Ladd B."/>
            <person name="Jarett J.K."/>
            <person name="Geller-Mcgrath D.E."/>
            <person name="Sieber C.M.K."/>
            <person name="Emerson J.B."/>
            <person name="Anantharaman K."/>
            <person name="Thomas B.C."/>
            <person name="Malmstrom R."/>
            <person name="Stieglmeier M."/>
            <person name="Klingl A."/>
            <person name="Woyke T."/>
            <person name="Ryan C.M."/>
            <person name="Banfield J.F."/>
        </authorList>
    </citation>
    <scope>NUCLEOTIDE SEQUENCE [LARGE SCALE GENOMIC DNA]</scope>
</reference>
<accession>A0A2M8G6X4</accession>
<gene>
    <name evidence="3" type="ORF">CO015_02600</name>
</gene>
<name>A0A2M8G6X4_UNCKA</name>
<feature type="signal peptide" evidence="2">
    <location>
        <begin position="1"/>
        <end position="23"/>
    </location>
</feature>
<evidence type="ECO:0000313" key="4">
    <source>
        <dbReference type="Proteomes" id="UP000229438"/>
    </source>
</evidence>
<evidence type="ECO:0000256" key="2">
    <source>
        <dbReference type="SAM" id="SignalP"/>
    </source>
</evidence>
<comment type="caution">
    <text evidence="3">The sequence shown here is derived from an EMBL/GenBank/DDBJ whole genome shotgun (WGS) entry which is preliminary data.</text>
</comment>
<dbReference type="Proteomes" id="UP000229438">
    <property type="component" value="Unassembled WGS sequence"/>
</dbReference>
<proteinExistence type="predicted"/>
<organism evidence="3 4">
    <name type="scientific">candidate division WWE3 bacterium CG_4_8_14_3_um_filter_42_11</name>
    <dbReference type="NCBI Taxonomy" id="1975076"/>
    <lineage>
        <taxon>Bacteria</taxon>
        <taxon>Katanobacteria</taxon>
    </lineage>
</organism>
<feature type="coiled-coil region" evidence="1">
    <location>
        <begin position="147"/>
        <end position="252"/>
    </location>
</feature>
<evidence type="ECO:0000313" key="3">
    <source>
        <dbReference type="EMBL" id="PJC68821.1"/>
    </source>
</evidence>